<evidence type="ECO:0000313" key="3">
    <source>
        <dbReference type="Proteomes" id="UP000265816"/>
    </source>
</evidence>
<comment type="caution">
    <text evidence="2">The sequence shown here is derived from an EMBL/GenBank/DDBJ whole genome shotgun (WGS) entry which is preliminary data.</text>
</comment>
<evidence type="ECO:0000256" key="1">
    <source>
        <dbReference type="SAM" id="Phobius"/>
    </source>
</evidence>
<keyword evidence="3" id="KW-1185">Reference proteome</keyword>
<name>A0A398B377_9BACI</name>
<accession>A0A398B377</accession>
<reference evidence="2 3" key="1">
    <citation type="submission" date="2018-08" db="EMBL/GenBank/DDBJ databases">
        <title>Bacillus jemisoniae sp. nov., Bacillus chryseoplanitiae sp. nov., Bacillus resnikiae sp. nov., and Bacillus frankliniae sp. nov., isolated from Viking spacecraft and associated surfaces.</title>
        <authorList>
            <person name="Seuylemezian A."/>
            <person name="Vaishampayan P."/>
        </authorList>
    </citation>
    <scope>NUCLEOTIDE SEQUENCE [LARGE SCALE GENOMIC DNA]</scope>
    <source>
        <strain evidence="2 3">JJ-247</strain>
    </source>
</reference>
<dbReference type="EMBL" id="QWVT01000024">
    <property type="protein sequence ID" value="RID83844.1"/>
    <property type="molecule type" value="Genomic_DNA"/>
</dbReference>
<keyword evidence="1" id="KW-1133">Transmembrane helix</keyword>
<organism evidence="2 3">
    <name type="scientific">Mesobacillus zeae</name>
    <dbReference type="NCBI Taxonomy" id="1917180"/>
    <lineage>
        <taxon>Bacteria</taxon>
        <taxon>Bacillati</taxon>
        <taxon>Bacillota</taxon>
        <taxon>Bacilli</taxon>
        <taxon>Bacillales</taxon>
        <taxon>Bacillaceae</taxon>
        <taxon>Mesobacillus</taxon>
    </lineage>
</organism>
<evidence type="ECO:0000313" key="2">
    <source>
        <dbReference type="EMBL" id="RID83844.1"/>
    </source>
</evidence>
<feature type="transmembrane region" description="Helical" evidence="1">
    <location>
        <begin position="6"/>
        <end position="24"/>
    </location>
</feature>
<dbReference type="Proteomes" id="UP000265816">
    <property type="component" value="Unassembled WGS sequence"/>
</dbReference>
<protein>
    <submittedName>
        <fullName evidence="2">Uncharacterized protein</fullName>
    </submittedName>
</protein>
<keyword evidence="1" id="KW-0472">Membrane</keyword>
<feature type="transmembrane region" description="Helical" evidence="1">
    <location>
        <begin position="45"/>
        <end position="63"/>
    </location>
</feature>
<proteinExistence type="predicted"/>
<gene>
    <name evidence="2" type="ORF">D1970_14660</name>
</gene>
<sequence>MNISMVIVVNQVLFKFIGVFYDSIGFKLGSDFSRAHSIGDFQCESFLRICFLFCFCFFCSFFFSFFYSFFFFIYLLCLFFVFWFWL</sequence>
<keyword evidence="1" id="KW-0812">Transmembrane</keyword>
<dbReference type="AlphaFoldDB" id="A0A398B377"/>
<feature type="transmembrane region" description="Helical" evidence="1">
    <location>
        <begin position="69"/>
        <end position="85"/>
    </location>
</feature>